<dbReference type="EMBL" id="BMAO01031316">
    <property type="protein sequence ID" value="GFQ74183.1"/>
    <property type="molecule type" value="Genomic_DNA"/>
</dbReference>
<dbReference type="AlphaFoldDB" id="A0A8X6F955"/>
<protein>
    <recommendedName>
        <fullName evidence="3">Transposase</fullName>
    </recommendedName>
</protein>
<accession>A0A8X6F955</accession>
<keyword evidence="2" id="KW-1185">Reference proteome</keyword>
<name>A0A8X6F955_TRICU</name>
<evidence type="ECO:0000313" key="1">
    <source>
        <dbReference type="EMBL" id="GFQ74183.1"/>
    </source>
</evidence>
<sequence length="84" mass="9733">MLKQLSETSMPHLEKGSVSKRTIRRWYTKYESDDGSHTNEYWEKPETVANNKVLRAIFEKNPCSTVRDYADLGVTVSLNHFLSP</sequence>
<dbReference type="Proteomes" id="UP000887116">
    <property type="component" value="Unassembled WGS sequence"/>
</dbReference>
<evidence type="ECO:0008006" key="3">
    <source>
        <dbReference type="Google" id="ProtNLM"/>
    </source>
</evidence>
<gene>
    <name evidence="1" type="ORF">TNCT_378311</name>
</gene>
<organism evidence="1 2">
    <name type="scientific">Trichonephila clavata</name>
    <name type="common">Joro spider</name>
    <name type="synonym">Nephila clavata</name>
    <dbReference type="NCBI Taxonomy" id="2740835"/>
    <lineage>
        <taxon>Eukaryota</taxon>
        <taxon>Metazoa</taxon>
        <taxon>Ecdysozoa</taxon>
        <taxon>Arthropoda</taxon>
        <taxon>Chelicerata</taxon>
        <taxon>Arachnida</taxon>
        <taxon>Araneae</taxon>
        <taxon>Araneomorphae</taxon>
        <taxon>Entelegynae</taxon>
        <taxon>Araneoidea</taxon>
        <taxon>Nephilidae</taxon>
        <taxon>Trichonephila</taxon>
    </lineage>
</organism>
<evidence type="ECO:0000313" key="2">
    <source>
        <dbReference type="Proteomes" id="UP000887116"/>
    </source>
</evidence>
<dbReference type="OrthoDB" id="10032414at2759"/>
<comment type="caution">
    <text evidence="1">The sequence shown here is derived from an EMBL/GenBank/DDBJ whole genome shotgun (WGS) entry which is preliminary data.</text>
</comment>
<proteinExistence type="predicted"/>
<reference evidence="1" key="1">
    <citation type="submission" date="2020-07" db="EMBL/GenBank/DDBJ databases">
        <title>Multicomponent nature underlies the extraordinary mechanical properties of spider dragline silk.</title>
        <authorList>
            <person name="Kono N."/>
            <person name="Nakamura H."/>
            <person name="Mori M."/>
            <person name="Yoshida Y."/>
            <person name="Ohtoshi R."/>
            <person name="Malay A.D."/>
            <person name="Moran D.A.P."/>
            <person name="Tomita M."/>
            <person name="Numata K."/>
            <person name="Arakawa K."/>
        </authorList>
    </citation>
    <scope>NUCLEOTIDE SEQUENCE</scope>
</reference>